<evidence type="ECO:0000313" key="3">
    <source>
        <dbReference type="EMBL" id="SVC26673.1"/>
    </source>
</evidence>
<gene>
    <name evidence="3" type="ORF">METZ01_LOCUS279527</name>
</gene>
<feature type="region of interest" description="Disordered" evidence="1">
    <location>
        <begin position="32"/>
        <end position="58"/>
    </location>
</feature>
<reference evidence="3" key="1">
    <citation type="submission" date="2018-05" db="EMBL/GenBank/DDBJ databases">
        <authorList>
            <person name="Lanie J.A."/>
            <person name="Ng W.-L."/>
            <person name="Kazmierczak K.M."/>
            <person name="Andrzejewski T.M."/>
            <person name="Davidsen T.M."/>
            <person name="Wayne K.J."/>
            <person name="Tettelin H."/>
            <person name="Glass J.I."/>
            <person name="Rusch D."/>
            <person name="Podicherti R."/>
            <person name="Tsui H.-C.T."/>
            <person name="Winkler M.E."/>
        </authorList>
    </citation>
    <scope>NUCLEOTIDE SEQUENCE</scope>
</reference>
<dbReference type="InterPro" id="IPR007372">
    <property type="entry name" value="Lipid/polyisoprenoid-bd_YceI"/>
</dbReference>
<name>A0A382KT32_9ZZZZ</name>
<dbReference type="SUPFAM" id="SSF101874">
    <property type="entry name" value="YceI-like"/>
    <property type="match status" value="1"/>
</dbReference>
<evidence type="ECO:0000256" key="1">
    <source>
        <dbReference type="SAM" id="MobiDB-lite"/>
    </source>
</evidence>
<dbReference type="InterPro" id="IPR036761">
    <property type="entry name" value="TTHA0802/YceI-like_sf"/>
</dbReference>
<dbReference type="Gene3D" id="2.40.128.110">
    <property type="entry name" value="Lipid/polyisoprenoid-binding, YceI-like"/>
    <property type="match status" value="1"/>
</dbReference>
<protein>
    <recommendedName>
        <fullName evidence="2">Lipid/polyisoprenoid-binding YceI-like domain-containing protein</fullName>
    </recommendedName>
</protein>
<evidence type="ECO:0000259" key="2">
    <source>
        <dbReference type="Pfam" id="PF04264"/>
    </source>
</evidence>
<dbReference type="EMBL" id="UINC01082156">
    <property type="protein sequence ID" value="SVC26673.1"/>
    <property type="molecule type" value="Genomic_DNA"/>
</dbReference>
<proteinExistence type="predicted"/>
<organism evidence="3">
    <name type="scientific">marine metagenome</name>
    <dbReference type="NCBI Taxonomy" id="408172"/>
    <lineage>
        <taxon>unclassified sequences</taxon>
        <taxon>metagenomes</taxon>
        <taxon>ecological metagenomes</taxon>
    </lineage>
</organism>
<sequence>MTSSEFSCFLKVLPLIAIVSIAAIACGNAGEPTSQPSVVASDTELNPPNEPTLGTDNSSVPASIDGVFTVGEGSEATFTVNEQLAKLPLPNDAVLRTDVISGDIDLSNENASLVIDLHTLKSDESRRDKYVRTQLFPSQPKAFISVTKFPPVPEGFTDGQSFTSTIIATVNVNGVDADIEFELESRLDTDRLLVLVKADFTWADFGMPTPTSRFWVLQDEVHVEALVSATPNRQ</sequence>
<dbReference type="Pfam" id="PF04264">
    <property type="entry name" value="YceI"/>
    <property type="match status" value="1"/>
</dbReference>
<dbReference type="AlphaFoldDB" id="A0A382KT32"/>
<feature type="domain" description="Lipid/polyisoprenoid-binding YceI-like" evidence="2">
    <location>
        <begin position="92"/>
        <end position="227"/>
    </location>
</feature>
<accession>A0A382KT32</accession>